<evidence type="ECO:0000259" key="7">
    <source>
        <dbReference type="Pfam" id="PF17827"/>
    </source>
</evidence>
<dbReference type="STRING" id="1513793.SAMN06296036_10123"/>
<dbReference type="NCBIfam" id="TIGR03534">
    <property type="entry name" value="RF_mod_PrmC"/>
    <property type="match status" value="1"/>
</dbReference>
<feature type="binding site" evidence="5">
    <location>
        <position position="193"/>
    </location>
    <ligand>
        <name>S-adenosyl-L-methionine</name>
        <dbReference type="ChEBI" id="CHEBI:59789"/>
    </ligand>
</feature>
<evidence type="ECO:0000259" key="6">
    <source>
        <dbReference type="Pfam" id="PF05175"/>
    </source>
</evidence>
<feature type="domain" description="Methyltransferase small" evidence="6">
    <location>
        <begin position="112"/>
        <end position="200"/>
    </location>
</feature>
<feature type="binding site" evidence="5">
    <location>
        <begin position="124"/>
        <end position="128"/>
    </location>
    <ligand>
        <name>S-adenosyl-L-methionine</name>
        <dbReference type="ChEBI" id="CHEBI:59789"/>
    </ligand>
</feature>
<organism evidence="8 9">
    <name type="scientific">Pseudobacteriovorax antillogorgiicola</name>
    <dbReference type="NCBI Taxonomy" id="1513793"/>
    <lineage>
        <taxon>Bacteria</taxon>
        <taxon>Pseudomonadati</taxon>
        <taxon>Bdellovibrionota</taxon>
        <taxon>Oligoflexia</taxon>
        <taxon>Oligoflexales</taxon>
        <taxon>Pseudobacteriovoracaceae</taxon>
        <taxon>Pseudobacteriovorax</taxon>
    </lineage>
</organism>
<dbReference type="PANTHER" id="PTHR18895">
    <property type="entry name" value="HEMK METHYLTRANSFERASE"/>
    <property type="match status" value="1"/>
</dbReference>
<feature type="domain" description="Release factor glutamine methyltransferase N-terminal" evidence="7">
    <location>
        <begin position="10"/>
        <end position="79"/>
    </location>
</feature>
<dbReference type="Gene3D" id="3.40.50.150">
    <property type="entry name" value="Vaccinia Virus protein VP39"/>
    <property type="match status" value="1"/>
</dbReference>
<protein>
    <recommendedName>
        <fullName evidence="5">Release factor glutamine methyltransferase</fullName>
        <shortName evidence="5">RF MTase</shortName>
        <ecNumber evidence="5">2.1.1.297</ecNumber>
    </recommendedName>
    <alternativeName>
        <fullName evidence="5">N5-glutamine methyltransferase PrmC</fullName>
    </alternativeName>
    <alternativeName>
        <fullName evidence="5">Protein-(glutamine-N5) MTase PrmC</fullName>
    </alternativeName>
    <alternativeName>
        <fullName evidence="5">Protein-glutamine N-methyltransferase PrmC</fullName>
    </alternativeName>
</protein>
<name>A0A1Y6B6X7_9BACT</name>
<reference evidence="9" key="1">
    <citation type="submission" date="2017-04" db="EMBL/GenBank/DDBJ databases">
        <authorList>
            <person name="Varghese N."/>
            <person name="Submissions S."/>
        </authorList>
    </citation>
    <scope>NUCLEOTIDE SEQUENCE [LARGE SCALE GENOMIC DNA]</scope>
    <source>
        <strain evidence="9">RKEM611</strain>
    </source>
</reference>
<comment type="function">
    <text evidence="5">Methylates the class 1 translation termination release factors RF1/PrfA and RF2/PrfB on the glutamine residue of the universally conserved GGQ motif.</text>
</comment>
<dbReference type="EMBL" id="FWZT01000001">
    <property type="protein sequence ID" value="SME87779.1"/>
    <property type="molecule type" value="Genomic_DNA"/>
</dbReference>
<evidence type="ECO:0000256" key="5">
    <source>
        <dbReference type="HAMAP-Rule" id="MF_02126"/>
    </source>
</evidence>
<dbReference type="GO" id="GO:0102559">
    <property type="term" value="F:peptide chain release factor N(5)-glutamine methyltransferase activity"/>
    <property type="evidence" value="ECO:0007669"/>
    <property type="project" value="UniProtKB-EC"/>
</dbReference>
<sequence length="289" mass="32255">MVEVWTIRDILLWSSNFLKSKDIDTARLDAELLMSQALGCQRIDLYCHYDKPVDQEEKATIRSYLQRRAAGEPVAYILGQREFYGREFSVSSDVLIPRPETEHLIEAVLELHKTYDFKSILDVGTGSGAIAVTLGKEVPGAHVEAWDVSEKALALAQTNATRWEQVVEFKVRDALKEDTWLDIAEPFDLICSNPPYIGEHEKGIMGASVLNFEPHVALFAEDGGFAFYKALARLAQRALTPDGHLVLEIGATQGEKVVSILEDHGWRSVTVIRDLANLPRIVKALAPKV</sequence>
<comment type="caution">
    <text evidence="5">Lacks conserved residue(s) required for the propagation of feature annotation.</text>
</comment>
<accession>A0A1Y6B6X7</accession>
<keyword evidence="9" id="KW-1185">Reference proteome</keyword>
<evidence type="ECO:0000256" key="1">
    <source>
        <dbReference type="ARBA" id="ARBA00022603"/>
    </source>
</evidence>
<dbReference type="RefSeq" id="WP_132314841.1">
    <property type="nucleotide sequence ID" value="NZ_FWZT01000001.1"/>
</dbReference>
<dbReference type="HAMAP" id="MF_02126">
    <property type="entry name" value="RF_methyltr_PrmC"/>
    <property type="match status" value="1"/>
</dbReference>
<feature type="binding site" evidence="5">
    <location>
        <position position="147"/>
    </location>
    <ligand>
        <name>S-adenosyl-L-methionine</name>
        <dbReference type="ChEBI" id="CHEBI:59789"/>
    </ligand>
</feature>
<dbReference type="InterPro" id="IPR019874">
    <property type="entry name" value="RF_methyltr_PrmC"/>
</dbReference>
<dbReference type="NCBIfam" id="TIGR00536">
    <property type="entry name" value="hemK_fam"/>
    <property type="match status" value="1"/>
</dbReference>
<evidence type="ECO:0000313" key="9">
    <source>
        <dbReference type="Proteomes" id="UP000192907"/>
    </source>
</evidence>
<feature type="binding site" evidence="5">
    <location>
        <begin position="193"/>
        <end position="196"/>
    </location>
    <ligand>
        <name>substrate</name>
    </ligand>
</feature>
<evidence type="ECO:0000256" key="2">
    <source>
        <dbReference type="ARBA" id="ARBA00022679"/>
    </source>
</evidence>
<dbReference type="Gene3D" id="1.10.8.10">
    <property type="entry name" value="DNA helicase RuvA subunit, C-terminal domain"/>
    <property type="match status" value="1"/>
</dbReference>
<keyword evidence="3 5" id="KW-0949">S-adenosyl-L-methionine</keyword>
<keyword evidence="1 5" id="KW-0489">Methyltransferase</keyword>
<dbReference type="InterPro" id="IPR040758">
    <property type="entry name" value="PrmC_N"/>
</dbReference>
<proteinExistence type="inferred from homology"/>
<dbReference type="Pfam" id="PF05175">
    <property type="entry name" value="MTS"/>
    <property type="match status" value="1"/>
</dbReference>
<dbReference type="InterPro" id="IPR007848">
    <property type="entry name" value="Small_mtfrase_dom"/>
</dbReference>
<evidence type="ECO:0000313" key="8">
    <source>
        <dbReference type="EMBL" id="SME87779.1"/>
    </source>
</evidence>
<dbReference type="PANTHER" id="PTHR18895:SF74">
    <property type="entry name" value="MTRF1L RELEASE FACTOR GLUTAMINE METHYLTRANSFERASE"/>
    <property type="match status" value="1"/>
</dbReference>
<keyword evidence="2 5" id="KW-0808">Transferase</keyword>
<dbReference type="CDD" id="cd02440">
    <property type="entry name" value="AdoMet_MTases"/>
    <property type="match status" value="1"/>
</dbReference>
<evidence type="ECO:0000256" key="4">
    <source>
        <dbReference type="ARBA" id="ARBA00048391"/>
    </source>
</evidence>
<evidence type="ECO:0000256" key="3">
    <source>
        <dbReference type="ARBA" id="ARBA00022691"/>
    </source>
</evidence>
<dbReference type="EC" id="2.1.1.297" evidence="5"/>
<dbReference type="AlphaFoldDB" id="A0A1Y6B6X7"/>
<dbReference type="GO" id="GO:0032259">
    <property type="term" value="P:methylation"/>
    <property type="evidence" value="ECO:0007669"/>
    <property type="project" value="UniProtKB-KW"/>
</dbReference>
<dbReference type="Proteomes" id="UP000192907">
    <property type="component" value="Unassembled WGS sequence"/>
</dbReference>
<dbReference type="SUPFAM" id="SSF53335">
    <property type="entry name" value="S-adenosyl-L-methionine-dependent methyltransferases"/>
    <property type="match status" value="1"/>
</dbReference>
<dbReference type="Pfam" id="PF17827">
    <property type="entry name" value="PrmC_N"/>
    <property type="match status" value="1"/>
</dbReference>
<dbReference type="InterPro" id="IPR004556">
    <property type="entry name" value="HemK-like"/>
</dbReference>
<comment type="similarity">
    <text evidence="5">Belongs to the protein N5-glutamine methyltransferase family. PrmC subfamily.</text>
</comment>
<gene>
    <name evidence="5" type="primary">prmC</name>
    <name evidence="8" type="ORF">SAMN06296036_10123</name>
</gene>
<dbReference type="InterPro" id="IPR050320">
    <property type="entry name" value="N5-glutamine_MTase"/>
</dbReference>
<dbReference type="InterPro" id="IPR029063">
    <property type="entry name" value="SAM-dependent_MTases_sf"/>
</dbReference>
<comment type="catalytic activity">
    <reaction evidence="4 5">
        <text>L-glutaminyl-[peptide chain release factor] + S-adenosyl-L-methionine = N(5)-methyl-L-glutaminyl-[peptide chain release factor] + S-adenosyl-L-homocysteine + H(+)</text>
        <dbReference type="Rhea" id="RHEA:42896"/>
        <dbReference type="Rhea" id="RHEA-COMP:10271"/>
        <dbReference type="Rhea" id="RHEA-COMP:10272"/>
        <dbReference type="ChEBI" id="CHEBI:15378"/>
        <dbReference type="ChEBI" id="CHEBI:30011"/>
        <dbReference type="ChEBI" id="CHEBI:57856"/>
        <dbReference type="ChEBI" id="CHEBI:59789"/>
        <dbReference type="ChEBI" id="CHEBI:61891"/>
        <dbReference type="EC" id="2.1.1.297"/>
    </reaction>
</comment>
<dbReference type="OrthoDB" id="5297556at2"/>